<dbReference type="EMBL" id="JAAYYP010000151">
    <property type="protein sequence ID" value="NLF90625.1"/>
    <property type="molecule type" value="Genomic_DNA"/>
</dbReference>
<evidence type="ECO:0000256" key="1">
    <source>
        <dbReference type="SAM" id="SignalP"/>
    </source>
</evidence>
<proteinExistence type="predicted"/>
<reference evidence="2 3" key="1">
    <citation type="journal article" date="2020" name="Biotechnol. Biofuels">
        <title>New insights from the biogas microbiome by comprehensive genome-resolved metagenomics of nearly 1600 species originating from multiple anaerobic digesters.</title>
        <authorList>
            <person name="Campanaro S."/>
            <person name="Treu L."/>
            <person name="Rodriguez-R L.M."/>
            <person name="Kovalovszki A."/>
            <person name="Ziels R.M."/>
            <person name="Maus I."/>
            <person name="Zhu X."/>
            <person name="Kougias P.G."/>
            <person name="Basile A."/>
            <person name="Luo G."/>
            <person name="Schluter A."/>
            <person name="Konstantinidis K.T."/>
            <person name="Angelidaki I."/>
        </authorList>
    </citation>
    <scope>NUCLEOTIDE SEQUENCE [LARGE SCALE GENOMIC DNA]</scope>
    <source>
        <strain evidence="2">AS06rmzACSIP_235</strain>
    </source>
</reference>
<dbReference type="Proteomes" id="UP000523614">
    <property type="component" value="Unassembled WGS sequence"/>
</dbReference>
<name>A0A847HBF5_9CORY</name>
<gene>
    <name evidence="2" type="ORF">GX570_04680</name>
</gene>
<dbReference type="AlphaFoldDB" id="A0A847HBF5"/>
<accession>A0A847HBF5</accession>
<evidence type="ECO:0000313" key="2">
    <source>
        <dbReference type="EMBL" id="NLF90625.1"/>
    </source>
</evidence>
<feature type="signal peptide" evidence="1">
    <location>
        <begin position="1"/>
        <end position="22"/>
    </location>
</feature>
<comment type="caution">
    <text evidence="2">The sequence shown here is derived from an EMBL/GenBank/DDBJ whole genome shotgun (WGS) entry which is preliminary data.</text>
</comment>
<protein>
    <recommendedName>
        <fullName evidence="4">Secreted protein</fullName>
    </recommendedName>
</protein>
<sequence>MLRRTLATAAVTAIAMVGLAPAASAQLGGIVEKAIADAPCSIVDPALKTAFRIDDNTTRSDLAKQIRDEAKPLTGTDPTSYLVSAQYAGQIADKAVECGTVKPDPQLFPGSSIPGLENIPNINEVQDILENLSSTLVPQQ</sequence>
<evidence type="ECO:0000313" key="3">
    <source>
        <dbReference type="Proteomes" id="UP000523614"/>
    </source>
</evidence>
<evidence type="ECO:0008006" key="4">
    <source>
        <dbReference type="Google" id="ProtNLM"/>
    </source>
</evidence>
<organism evidence="2 3">
    <name type="scientific">Corynebacterium marinum</name>
    <dbReference type="NCBI Taxonomy" id="349751"/>
    <lineage>
        <taxon>Bacteria</taxon>
        <taxon>Bacillati</taxon>
        <taxon>Actinomycetota</taxon>
        <taxon>Actinomycetes</taxon>
        <taxon>Mycobacteriales</taxon>
        <taxon>Corynebacteriaceae</taxon>
        <taxon>Corynebacterium</taxon>
    </lineage>
</organism>
<dbReference type="Pfam" id="PF11565">
    <property type="entry name" value="PorB"/>
    <property type="match status" value="1"/>
</dbReference>
<feature type="chain" id="PRO_5032880223" description="Secreted protein" evidence="1">
    <location>
        <begin position="23"/>
        <end position="140"/>
    </location>
</feature>
<keyword evidence="1" id="KW-0732">Signal</keyword>
<dbReference type="InterPro" id="IPR021114">
    <property type="entry name" value="Porin_PorB/PorC"/>
</dbReference>